<dbReference type="AlphaFoldDB" id="A0AAC9JW53"/>
<evidence type="ECO:0000259" key="2">
    <source>
        <dbReference type="Pfam" id="PF00582"/>
    </source>
</evidence>
<accession>A0AAC9JW53</accession>
<dbReference type="InterPro" id="IPR014729">
    <property type="entry name" value="Rossmann-like_a/b/a_fold"/>
</dbReference>
<reference evidence="3 4" key="1">
    <citation type="submission" date="2016-11" db="EMBL/GenBank/DDBJ databases">
        <title>Complete genome sequence of the aerobically denitrifying bacterium Chelatococcus daeguensis TAD1.</title>
        <authorList>
            <person name="Yang Y."/>
            <person name="Huang S."/>
            <person name="Lin E."/>
        </authorList>
    </citation>
    <scope>NUCLEOTIDE SEQUENCE [LARGE SCALE GENOMIC DNA]</scope>
    <source>
        <strain evidence="3 4">TAD1</strain>
    </source>
</reference>
<comment type="similarity">
    <text evidence="1">Belongs to the universal stress protein A family.</text>
</comment>
<gene>
    <name evidence="3" type="ORF">BOQ54_14450</name>
</gene>
<dbReference type="RefSeq" id="WP_063186960.1">
    <property type="nucleotide sequence ID" value="NZ_CP018095.1"/>
</dbReference>
<evidence type="ECO:0000313" key="3">
    <source>
        <dbReference type="EMBL" id="APF38372.1"/>
    </source>
</evidence>
<name>A0AAC9JW53_9HYPH</name>
<dbReference type="SUPFAM" id="SSF52402">
    <property type="entry name" value="Adenine nucleotide alpha hydrolases-like"/>
    <property type="match status" value="1"/>
</dbReference>
<protein>
    <recommendedName>
        <fullName evidence="2">UspA domain-containing protein</fullName>
    </recommendedName>
</protein>
<dbReference type="PRINTS" id="PR01438">
    <property type="entry name" value="UNVRSLSTRESS"/>
</dbReference>
<dbReference type="InterPro" id="IPR006016">
    <property type="entry name" value="UspA"/>
</dbReference>
<dbReference type="PANTHER" id="PTHR46268">
    <property type="entry name" value="STRESS RESPONSE PROTEIN NHAX"/>
    <property type="match status" value="1"/>
</dbReference>
<evidence type="ECO:0000313" key="4">
    <source>
        <dbReference type="Proteomes" id="UP000182703"/>
    </source>
</evidence>
<keyword evidence="4" id="KW-1185">Reference proteome</keyword>
<proteinExistence type="inferred from homology"/>
<evidence type="ECO:0000256" key="1">
    <source>
        <dbReference type="ARBA" id="ARBA00008791"/>
    </source>
</evidence>
<dbReference type="EMBL" id="CP018095">
    <property type="protein sequence ID" value="APF38372.1"/>
    <property type="molecule type" value="Genomic_DNA"/>
</dbReference>
<organism evidence="3 4">
    <name type="scientific">Chelatococcus daeguensis</name>
    <dbReference type="NCBI Taxonomy" id="444444"/>
    <lineage>
        <taxon>Bacteria</taxon>
        <taxon>Pseudomonadati</taxon>
        <taxon>Pseudomonadota</taxon>
        <taxon>Alphaproteobacteria</taxon>
        <taxon>Hyphomicrobiales</taxon>
        <taxon>Chelatococcaceae</taxon>
        <taxon>Chelatococcus</taxon>
    </lineage>
</organism>
<dbReference type="Gene3D" id="3.40.50.620">
    <property type="entry name" value="HUPs"/>
    <property type="match status" value="1"/>
</dbReference>
<dbReference type="Proteomes" id="UP000182703">
    <property type="component" value="Chromosome"/>
</dbReference>
<dbReference type="KEGG" id="cdq:BOQ54_14450"/>
<sequence>MYEKILIANDGSEGGTRALAYAIKLAHRLKAHLHMICVEELPRLPTTIDEVVEDKLDENHRFEPVIAQAQFQARSAHVKIETHVVAGHAVPTIIDFVERGRFDLLVVGYMGHSALYNRLIGSTTDRLVELAPCHVLVIK</sequence>
<dbReference type="InterPro" id="IPR006015">
    <property type="entry name" value="Universal_stress_UspA"/>
</dbReference>
<feature type="domain" description="UspA" evidence="2">
    <location>
        <begin position="1"/>
        <end position="139"/>
    </location>
</feature>
<dbReference type="PANTHER" id="PTHR46268:SF6">
    <property type="entry name" value="UNIVERSAL STRESS PROTEIN UP12"/>
    <property type="match status" value="1"/>
</dbReference>
<dbReference type="CDD" id="cd00293">
    <property type="entry name" value="USP-like"/>
    <property type="match status" value="1"/>
</dbReference>
<dbReference type="Pfam" id="PF00582">
    <property type="entry name" value="Usp"/>
    <property type="match status" value="1"/>
</dbReference>